<evidence type="ECO:0008006" key="3">
    <source>
        <dbReference type="Google" id="ProtNLM"/>
    </source>
</evidence>
<comment type="caution">
    <text evidence="1">The sequence shown here is derived from an EMBL/GenBank/DDBJ whole genome shotgun (WGS) entry which is preliminary data.</text>
</comment>
<sequence>MDEVKIGKNYTTISPLKGVVQIVAPAQNVAGVVIRTSCIASGKGTVNVIAGLKTPTGITDISQAVIFGANGNTASPGHSYEAFMPYPLFIPASQGLWVVGDDAGSSAIALTWDILS</sequence>
<evidence type="ECO:0000313" key="2">
    <source>
        <dbReference type="Proteomes" id="UP000310095"/>
    </source>
</evidence>
<reference evidence="1 2" key="1">
    <citation type="submission" date="2019-05" db="EMBL/GenBank/DDBJ databases">
        <title>Identification and Biocontrol Activity Analysis of Biocontrol Strain PF-1 Based on Genome-wide Data.</title>
        <authorList>
            <person name="Qi J."/>
        </authorList>
    </citation>
    <scope>NUCLEOTIDE SEQUENCE [LARGE SCALE GENOMIC DNA]</scope>
    <source>
        <strain evidence="1 2">PF-1</strain>
    </source>
</reference>
<dbReference type="RefSeq" id="WP_050783777.1">
    <property type="nucleotide sequence ID" value="NZ_CP022097.2"/>
</dbReference>
<evidence type="ECO:0000313" key="1">
    <source>
        <dbReference type="EMBL" id="TMM63706.1"/>
    </source>
</evidence>
<name>A0ABY2VGS3_9PSED</name>
<gene>
    <name evidence="1" type="ORF">FEF10_10580</name>
</gene>
<proteinExistence type="predicted"/>
<dbReference type="Proteomes" id="UP000310095">
    <property type="component" value="Unassembled WGS sequence"/>
</dbReference>
<dbReference type="EMBL" id="VAVY01000002">
    <property type="protein sequence ID" value="TMM63706.1"/>
    <property type="molecule type" value="Genomic_DNA"/>
</dbReference>
<protein>
    <recommendedName>
        <fullName evidence="3">DUF2190 family protein</fullName>
    </recommendedName>
</protein>
<accession>A0ABY2VGS3</accession>
<keyword evidence="2" id="KW-1185">Reference proteome</keyword>
<organism evidence="1 2">
    <name type="scientific">Pseudomonas protegens</name>
    <dbReference type="NCBI Taxonomy" id="380021"/>
    <lineage>
        <taxon>Bacteria</taxon>
        <taxon>Pseudomonadati</taxon>
        <taxon>Pseudomonadota</taxon>
        <taxon>Gammaproteobacteria</taxon>
        <taxon>Pseudomonadales</taxon>
        <taxon>Pseudomonadaceae</taxon>
        <taxon>Pseudomonas</taxon>
    </lineage>
</organism>